<evidence type="ECO:0000259" key="6">
    <source>
        <dbReference type="PROSITE" id="PS50172"/>
    </source>
</evidence>
<feature type="domain" description="BRCT" evidence="6">
    <location>
        <begin position="1"/>
        <end position="43"/>
    </location>
</feature>
<evidence type="ECO:0000256" key="5">
    <source>
        <dbReference type="ARBA" id="ARBA00030146"/>
    </source>
</evidence>
<name>A0A170VV90_TRIIF</name>
<dbReference type="InterPro" id="IPR051579">
    <property type="entry name" value="DDR_Transcriptional_Reg"/>
</dbReference>
<sequence>MYKMQRSLKLLCCLSTCKYIVDHKWLIDSFTSNQFLDEKPYLIEDNEL</sequence>
<proteinExistence type="predicted"/>
<dbReference type="Gene3D" id="3.40.50.10190">
    <property type="entry name" value="BRCT domain"/>
    <property type="match status" value="1"/>
</dbReference>
<protein>
    <recommendedName>
        <fullName evidence="4">PAX-interacting protein 1</fullName>
    </recommendedName>
    <alternativeName>
        <fullName evidence="5">PAX transactivation activation domain-interacting protein</fullName>
    </alternativeName>
</protein>
<keyword evidence="3" id="KW-0539">Nucleus</keyword>
<dbReference type="PANTHER" id="PTHR23196:SF1">
    <property type="entry name" value="PAX-INTERACTING PROTEIN 1"/>
    <property type="match status" value="1"/>
</dbReference>
<dbReference type="Pfam" id="PF16770">
    <property type="entry name" value="RTT107_BRCT_5"/>
    <property type="match status" value="1"/>
</dbReference>
<reference evidence="7" key="2">
    <citation type="journal article" date="2017" name="J. Med. Entomol.">
        <title>Transcriptome Analysis of the Triatoma infestans (Hemiptera: Reduviidae) Integument.</title>
        <authorList>
            <person name="Calderon-Fernandez G.M."/>
            <person name="Moriconi D.E."/>
            <person name="Dulbecco A.B."/>
            <person name="Juarez M.P."/>
        </authorList>
    </citation>
    <scope>NUCLEOTIDE SEQUENCE</scope>
    <source>
        <strain evidence="7">Int1</strain>
        <tissue evidence="7">Integument</tissue>
    </source>
</reference>
<dbReference type="AlphaFoldDB" id="A0A170VV90"/>
<dbReference type="PROSITE" id="PS50172">
    <property type="entry name" value="BRCT"/>
    <property type="match status" value="1"/>
</dbReference>
<keyword evidence="2" id="KW-0227">DNA damage</keyword>
<evidence type="ECO:0000313" key="7">
    <source>
        <dbReference type="EMBL" id="JAR96970.1"/>
    </source>
</evidence>
<reference evidence="7" key="1">
    <citation type="submission" date="2016-04" db="EMBL/GenBank/DDBJ databases">
        <authorList>
            <person name="Calderon-Fernandez G.M.Sr."/>
        </authorList>
    </citation>
    <scope>NUCLEOTIDE SEQUENCE</scope>
    <source>
        <strain evidence="7">Int1</strain>
        <tissue evidence="7">Integument</tissue>
    </source>
</reference>
<dbReference type="GO" id="GO:0044666">
    <property type="term" value="C:MLL3/4 complex"/>
    <property type="evidence" value="ECO:0007669"/>
    <property type="project" value="TreeGrafter"/>
</dbReference>
<dbReference type="GO" id="GO:0006974">
    <property type="term" value="P:DNA damage response"/>
    <property type="evidence" value="ECO:0007669"/>
    <property type="project" value="UniProtKB-KW"/>
</dbReference>
<dbReference type="PANTHER" id="PTHR23196">
    <property type="entry name" value="PAX TRANSCRIPTION ACTIVATION DOMAIN INTERACTING PROTEIN"/>
    <property type="match status" value="1"/>
</dbReference>
<accession>A0A170VV90</accession>
<dbReference type="EMBL" id="GEMB01006368">
    <property type="protein sequence ID" value="JAR96970.1"/>
    <property type="molecule type" value="Transcribed_RNA"/>
</dbReference>
<dbReference type="InterPro" id="IPR001357">
    <property type="entry name" value="BRCT_dom"/>
</dbReference>
<evidence type="ECO:0000256" key="2">
    <source>
        <dbReference type="ARBA" id="ARBA00022763"/>
    </source>
</evidence>
<evidence type="ECO:0000256" key="4">
    <source>
        <dbReference type="ARBA" id="ARBA00023858"/>
    </source>
</evidence>
<comment type="subcellular location">
    <subcellularLocation>
        <location evidence="1">Nucleus</location>
    </subcellularLocation>
</comment>
<evidence type="ECO:0000256" key="3">
    <source>
        <dbReference type="ARBA" id="ARBA00023242"/>
    </source>
</evidence>
<dbReference type="SUPFAM" id="SSF52113">
    <property type="entry name" value="BRCT domain"/>
    <property type="match status" value="1"/>
</dbReference>
<evidence type="ECO:0000256" key="1">
    <source>
        <dbReference type="ARBA" id="ARBA00004123"/>
    </source>
</evidence>
<organism evidence="7">
    <name type="scientific">Triatoma infestans</name>
    <name type="common">Assassin bug</name>
    <dbReference type="NCBI Taxonomy" id="30076"/>
    <lineage>
        <taxon>Eukaryota</taxon>
        <taxon>Metazoa</taxon>
        <taxon>Ecdysozoa</taxon>
        <taxon>Arthropoda</taxon>
        <taxon>Hexapoda</taxon>
        <taxon>Insecta</taxon>
        <taxon>Pterygota</taxon>
        <taxon>Neoptera</taxon>
        <taxon>Paraneoptera</taxon>
        <taxon>Hemiptera</taxon>
        <taxon>Heteroptera</taxon>
        <taxon>Panheteroptera</taxon>
        <taxon>Cimicomorpha</taxon>
        <taxon>Reduviidae</taxon>
        <taxon>Triatominae</taxon>
        <taxon>Triatoma</taxon>
    </lineage>
</organism>
<dbReference type="InterPro" id="IPR036420">
    <property type="entry name" value="BRCT_dom_sf"/>
</dbReference>